<dbReference type="EMBL" id="JARACI010001036">
    <property type="protein sequence ID" value="MDD9207064.1"/>
    <property type="molecule type" value="Genomic_DNA"/>
</dbReference>
<dbReference type="Gene3D" id="1.20.1250.20">
    <property type="entry name" value="MFS general substrate transporter like domains"/>
    <property type="match status" value="1"/>
</dbReference>
<evidence type="ECO:0000313" key="3">
    <source>
        <dbReference type="Proteomes" id="UP001165561"/>
    </source>
</evidence>
<keyword evidence="1" id="KW-0472">Membrane</keyword>
<feature type="non-terminal residue" evidence="2">
    <location>
        <position position="1"/>
    </location>
</feature>
<dbReference type="Proteomes" id="UP001165561">
    <property type="component" value="Unassembled WGS sequence"/>
</dbReference>
<organism evidence="2 3">
    <name type="scientific">Georgenia halotolerans</name>
    <dbReference type="NCBI Taxonomy" id="3028317"/>
    <lineage>
        <taxon>Bacteria</taxon>
        <taxon>Bacillati</taxon>
        <taxon>Actinomycetota</taxon>
        <taxon>Actinomycetes</taxon>
        <taxon>Micrococcales</taxon>
        <taxon>Bogoriellaceae</taxon>
        <taxon>Georgenia</taxon>
    </lineage>
</organism>
<gene>
    <name evidence="2" type="ORF">PU560_11405</name>
</gene>
<feature type="transmembrane region" description="Helical" evidence="1">
    <location>
        <begin position="274"/>
        <end position="290"/>
    </location>
</feature>
<reference evidence="2" key="1">
    <citation type="submission" date="2023-02" db="EMBL/GenBank/DDBJ databases">
        <title>Georgenia sp.10Sc9-8, isolated from a soil sample collected from the Taklamakan desert.</title>
        <authorList>
            <person name="Liu S."/>
        </authorList>
    </citation>
    <scope>NUCLEOTIDE SEQUENCE</scope>
    <source>
        <strain evidence="2">10Sc9-8</strain>
    </source>
</reference>
<feature type="transmembrane region" description="Helical" evidence="1">
    <location>
        <begin position="247"/>
        <end position="268"/>
    </location>
</feature>
<feature type="transmembrane region" description="Helical" evidence="1">
    <location>
        <begin position="101"/>
        <end position="121"/>
    </location>
</feature>
<dbReference type="InterPro" id="IPR036259">
    <property type="entry name" value="MFS_trans_sf"/>
</dbReference>
<protein>
    <submittedName>
        <fullName evidence="2">MFS transporter</fullName>
    </submittedName>
</protein>
<dbReference type="SUPFAM" id="SSF103473">
    <property type="entry name" value="MFS general substrate transporter"/>
    <property type="match status" value="1"/>
</dbReference>
<keyword evidence="3" id="KW-1185">Reference proteome</keyword>
<feature type="transmembrane region" description="Helical" evidence="1">
    <location>
        <begin position="133"/>
        <end position="154"/>
    </location>
</feature>
<feature type="transmembrane region" description="Helical" evidence="1">
    <location>
        <begin position="35"/>
        <end position="55"/>
    </location>
</feature>
<evidence type="ECO:0000256" key="1">
    <source>
        <dbReference type="SAM" id="Phobius"/>
    </source>
</evidence>
<proteinExistence type="predicted"/>
<feature type="transmembrane region" description="Helical" evidence="1">
    <location>
        <begin position="187"/>
        <end position="208"/>
    </location>
</feature>
<keyword evidence="1" id="KW-1133">Transmembrane helix</keyword>
<feature type="transmembrane region" description="Helical" evidence="1">
    <location>
        <begin position="61"/>
        <end position="80"/>
    </location>
</feature>
<feature type="transmembrane region" description="Helical" evidence="1">
    <location>
        <begin position="335"/>
        <end position="354"/>
    </location>
</feature>
<sequence>PVWMVALLVPVRESGSMLPQAALAPRVRRLPVRKWVWVVGAAGQAVATAGMALAAATLDGAAAGGTVLVALAVFSLARALSSIAAKDVLGRTIPAGSRGAVNGLATTLSGGVAITVGLAIHALGGQDVATGPLAALLAAAAVAWVAAGAVYATVTEPAGERATAAAGPWWSRSWGLLRDDAPFRTFVAVRALLLVSALSPPFIVSLAAREGGVGLGALGPFLIASGLAALLGGRLFGSLADRSSRRLMGWGAAASSAVLLGLLLLMPLPGAGSWLYPLAYLLLAFLHVGVRVARKTYVVDMASGDRRTEYVAVSNTAIGVLLLVTGAVSGALGQLATELALAFLAALGLVGAVLSRRLPEAE</sequence>
<dbReference type="PANTHER" id="PTHR23526">
    <property type="entry name" value="INTEGRAL MEMBRANE TRANSPORT PROTEIN-RELATED"/>
    <property type="match status" value="1"/>
</dbReference>
<accession>A0ABT5TYC9</accession>
<feature type="transmembrane region" description="Helical" evidence="1">
    <location>
        <begin position="214"/>
        <end position="235"/>
    </location>
</feature>
<evidence type="ECO:0000313" key="2">
    <source>
        <dbReference type="EMBL" id="MDD9207064.1"/>
    </source>
</evidence>
<keyword evidence="1" id="KW-0812">Transmembrane</keyword>
<dbReference type="PANTHER" id="PTHR23526:SF1">
    <property type="entry name" value="MAJOR FACILITATOR SUPERFAMILY MFS_1"/>
    <property type="match status" value="1"/>
</dbReference>
<name>A0ABT5TYC9_9MICO</name>
<comment type="caution">
    <text evidence="2">The sequence shown here is derived from an EMBL/GenBank/DDBJ whole genome shotgun (WGS) entry which is preliminary data.</text>
</comment>
<dbReference type="InterPro" id="IPR052528">
    <property type="entry name" value="Sugar_transport-like"/>
</dbReference>
<feature type="transmembrane region" description="Helical" evidence="1">
    <location>
        <begin position="310"/>
        <end position="329"/>
    </location>
</feature>